<gene>
    <name evidence="3" type="ORF">C8C76_1318</name>
</gene>
<dbReference type="GO" id="GO:0009249">
    <property type="term" value="P:protein lipoylation"/>
    <property type="evidence" value="ECO:0007669"/>
    <property type="project" value="UniProtKB-ARBA"/>
</dbReference>
<dbReference type="PROSITE" id="PS51733">
    <property type="entry name" value="BPL_LPL_CATALYTIC"/>
    <property type="match status" value="1"/>
</dbReference>
<dbReference type="Proteomes" id="UP000244089">
    <property type="component" value="Unassembled WGS sequence"/>
</dbReference>
<dbReference type="InterPro" id="IPR004408">
    <property type="entry name" value="Biotin_CoA_COase_ligase"/>
</dbReference>
<dbReference type="InterPro" id="IPR045864">
    <property type="entry name" value="aa-tRNA-synth_II/BPL/LPL"/>
</dbReference>
<dbReference type="InterPro" id="IPR004143">
    <property type="entry name" value="BPL_LPL_catalytic"/>
</dbReference>
<dbReference type="RefSeq" id="WP_108141705.1">
    <property type="nucleotide sequence ID" value="NZ_QAXS01000031.1"/>
</dbReference>
<organism evidence="3 4">
    <name type="scientific">Halanaerobium saccharolyticum</name>
    <dbReference type="NCBI Taxonomy" id="43595"/>
    <lineage>
        <taxon>Bacteria</taxon>
        <taxon>Bacillati</taxon>
        <taxon>Bacillota</taxon>
        <taxon>Clostridia</taxon>
        <taxon>Halanaerobiales</taxon>
        <taxon>Halanaerobiaceae</taxon>
        <taxon>Halanaerobium</taxon>
    </lineage>
</organism>
<feature type="domain" description="BPL/LPL catalytic" evidence="2">
    <location>
        <begin position="33"/>
        <end position="207"/>
    </location>
</feature>
<comment type="caution">
    <text evidence="3">The sequence shown here is derived from an EMBL/GenBank/DDBJ whole genome shotgun (WGS) entry which is preliminary data.</text>
</comment>
<evidence type="ECO:0000313" key="4">
    <source>
        <dbReference type="Proteomes" id="UP000244089"/>
    </source>
</evidence>
<dbReference type="SUPFAM" id="SSF55681">
    <property type="entry name" value="Class II aaRS and biotin synthetases"/>
    <property type="match status" value="1"/>
</dbReference>
<dbReference type="EMBL" id="QAXS01000031">
    <property type="protein sequence ID" value="PTV94705.1"/>
    <property type="molecule type" value="Genomic_DNA"/>
</dbReference>
<dbReference type="CDD" id="cd16442">
    <property type="entry name" value="BPL"/>
    <property type="match status" value="1"/>
</dbReference>
<sequence>MEEYNVFDREIINNELDNKIMNKVFIKVYESIDSTNNQAKKYIKSSAFNVELFNKNKLIIFAADSQLAGRGRRGHNWLSSDPASIAVSFLFKPEANVDEIPQITAAAALAVKDTFNFFDLKTVVKWPNDILVNNKKICGILSELVLNKEEEIFVIVGCGINLNNDYFNSEIKEIATSYYLQKAKKINKNLFLARLIEKINFYFDNYLAEKRDQIINQWKETLNLTGKKVDLRHNGKKETVLIKAIMDNGDLLVEFPDGRQKKLQSSNTSLNYQSLDKYNDCSWEGEKNEF</sequence>
<dbReference type="GO" id="GO:0005737">
    <property type="term" value="C:cytoplasm"/>
    <property type="evidence" value="ECO:0007669"/>
    <property type="project" value="TreeGrafter"/>
</dbReference>
<evidence type="ECO:0000259" key="2">
    <source>
        <dbReference type="PROSITE" id="PS51733"/>
    </source>
</evidence>
<dbReference type="AlphaFoldDB" id="A0A2T5RH11"/>
<dbReference type="Gene3D" id="3.30.930.10">
    <property type="entry name" value="Bira Bifunctional Protein, Domain 2"/>
    <property type="match status" value="1"/>
</dbReference>
<evidence type="ECO:0000256" key="1">
    <source>
        <dbReference type="ARBA" id="ARBA00022598"/>
    </source>
</evidence>
<reference evidence="3 4" key="1">
    <citation type="submission" date="2018-04" db="EMBL/GenBank/DDBJ databases">
        <title>Subsurface microbial communities from deep shales in Ohio and West Virginia, USA.</title>
        <authorList>
            <person name="Wrighton K."/>
        </authorList>
    </citation>
    <scope>NUCLEOTIDE SEQUENCE [LARGE SCALE GENOMIC DNA]</scope>
    <source>
        <strain evidence="3 4">WC1</strain>
    </source>
</reference>
<name>A0A2T5RH11_9FIRM</name>
<dbReference type="GO" id="GO:0004077">
    <property type="term" value="F:biotin--[biotin carboxyl-carrier protein] ligase activity"/>
    <property type="evidence" value="ECO:0007669"/>
    <property type="project" value="InterPro"/>
</dbReference>
<protein>
    <submittedName>
        <fullName evidence="3">BirA family biotin operon repressor/biotin-[acetyl-CoA-carboxylase] ligase</fullName>
    </submittedName>
</protein>
<dbReference type="PANTHER" id="PTHR12835">
    <property type="entry name" value="BIOTIN PROTEIN LIGASE"/>
    <property type="match status" value="1"/>
</dbReference>
<dbReference type="PANTHER" id="PTHR12835:SF5">
    <property type="entry name" value="BIOTIN--PROTEIN LIGASE"/>
    <property type="match status" value="1"/>
</dbReference>
<proteinExistence type="predicted"/>
<dbReference type="Pfam" id="PF03099">
    <property type="entry name" value="BPL_LplA_LipB"/>
    <property type="match status" value="1"/>
</dbReference>
<accession>A0A2T5RH11</accession>
<evidence type="ECO:0000313" key="3">
    <source>
        <dbReference type="EMBL" id="PTV94705.1"/>
    </source>
</evidence>
<dbReference type="NCBIfam" id="TIGR00121">
    <property type="entry name" value="birA_ligase"/>
    <property type="match status" value="1"/>
</dbReference>
<keyword evidence="1 3" id="KW-0436">Ligase</keyword>
<dbReference type="OrthoDB" id="9807064at2"/>
<dbReference type="GO" id="GO:0016740">
    <property type="term" value="F:transferase activity"/>
    <property type="evidence" value="ECO:0007669"/>
    <property type="project" value="UniProtKB-ARBA"/>
</dbReference>